<reference evidence="1" key="1">
    <citation type="submission" date="2022-01" db="EMBL/GenBank/DDBJ databases">
        <authorList>
            <person name="Karlyshev A.V."/>
            <person name="Jaspars M."/>
        </authorList>
    </citation>
    <scope>NUCLEOTIDE SEQUENCE</scope>
    <source>
        <strain evidence="1">AGSA3-2</strain>
    </source>
</reference>
<dbReference type="EMBL" id="JAJVKT010000016">
    <property type="protein sequence ID" value="MCE7509626.1"/>
    <property type="molecule type" value="Genomic_DNA"/>
</dbReference>
<protein>
    <submittedName>
        <fullName evidence="1">Uncharacterized protein</fullName>
    </submittedName>
</protein>
<comment type="caution">
    <text evidence="1">The sequence shown here is derived from an EMBL/GenBank/DDBJ whole genome shotgun (WGS) entry which is preliminary data.</text>
</comment>
<organism evidence="1 2">
    <name type="scientific">Alloalcanivorax xenomutans</name>
    <dbReference type="NCBI Taxonomy" id="1094342"/>
    <lineage>
        <taxon>Bacteria</taxon>
        <taxon>Pseudomonadati</taxon>
        <taxon>Pseudomonadota</taxon>
        <taxon>Gammaproteobacteria</taxon>
        <taxon>Oceanospirillales</taxon>
        <taxon>Alcanivoracaceae</taxon>
        <taxon>Alloalcanivorax</taxon>
    </lineage>
</organism>
<dbReference type="AlphaFoldDB" id="A0A9Q3ZFH1"/>
<sequence>MLAAGGVGAAVGGRNHVRLVIKLPFQRRFDLADDRVVRLFREQETQRHLGIHIRLGALDDVAGPVLEIIENPGKVLARHGMLVIAAGGDHQMGHTVDFLLQIQPLMWRVGGIDAPEGLLVGLPQILQPEPIKVVDQIRGLRRVHLDDLGIEHEGLEIEFPEIGQGSVGVLKRWYAGKMQLLELIDAVQQLLGEGELPATA</sequence>
<name>A0A9Q3ZFH1_9GAMM</name>
<keyword evidence="2" id="KW-1185">Reference proteome</keyword>
<proteinExistence type="predicted"/>
<accession>A0A9Q3ZFH1</accession>
<dbReference type="Proteomes" id="UP001107961">
    <property type="component" value="Unassembled WGS sequence"/>
</dbReference>
<gene>
    <name evidence="1" type="ORF">LZG35_13355</name>
</gene>
<evidence type="ECO:0000313" key="1">
    <source>
        <dbReference type="EMBL" id="MCE7509626.1"/>
    </source>
</evidence>
<evidence type="ECO:0000313" key="2">
    <source>
        <dbReference type="Proteomes" id="UP001107961"/>
    </source>
</evidence>